<reference evidence="12" key="1">
    <citation type="journal article" date="2012" name="MBio">
        <title>Comparative genome analysis of Trichophyton rubrum and related dermatophytes reveals candidate genes involved in infection.</title>
        <authorList>
            <person name="Martinez D.A."/>
            <person name="Oliver B.G."/>
            <person name="Graeser Y."/>
            <person name="Goldberg J.M."/>
            <person name="Li W."/>
            <person name="Martinez-Rossi N.M."/>
            <person name="Monod M."/>
            <person name="Shelest E."/>
            <person name="Barton R.C."/>
            <person name="Birch E."/>
            <person name="Brakhage A.A."/>
            <person name="Chen Z."/>
            <person name="Gurr S.J."/>
            <person name="Heiman D."/>
            <person name="Heitman J."/>
            <person name="Kosti I."/>
            <person name="Rossi A."/>
            <person name="Saif S."/>
            <person name="Samalova M."/>
            <person name="Saunders C.W."/>
            <person name="Shea T."/>
            <person name="Summerbell R.C."/>
            <person name="Xu J."/>
            <person name="Young S."/>
            <person name="Zeng Q."/>
            <person name="Birren B.W."/>
            <person name="Cuomo C.A."/>
            <person name="White T.C."/>
        </authorList>
    </citation>
    <scope>NUCLEOTIDE SEQUENCE [LARGE SCALE GENOMIC DNA]</scope>
    <source>
        <strain evidence="12">ATCC MYA-4605 / CBS 113480</strain>
    </source>
</reference>
<evidence type="ECO:0000256" key="1">
    <source>
        <dbReference type="ARBA" id="ARBA00001971"/>
    </source>
</evidence>
<dbReference type="Proteomes" id="UP000002035">
    <property type="component" value="Unassembled WGS sequence"/>
</dbReference>
<dbReference type="InterPro" id="IPR036396">
    <property type="entry name" value="Cyt_P450_sf"/>
</dbReference>
<dbReference type="GeneID" id="9224226"/>
<gene>
    <name evidence="11" type="ORF">MCYG_05795</name>
</gene>
<evidence type="ECO:0000256" key="5">
    <source>
        <dbReference type="ARBA" id="ARBA00023002"/>
    </source>
</evidence>
<evidence type="ECO:0000313" key="11">
    <source>
        <dbReference type="EMBL" id="EEQ32976.1"/>
    </source>
</evidence>
<keyword evidence="12" id="KW-1185">Reference proteome</keyword>
<dbReference type="OrthoDB" id="1470350at2759"/>
<dbReference type="PANTHER" id="PTHR24305">
    <property type="entry name" value="CYTOCHROME P450"/>
    <property type="match status" value="1"/>
</dbReference>
<dbReference type="PANTHER" id="PTHR24305:SF210">
    <property type="entry name" value="CYTOCHROME P450 MONOOXYGENASE ASQL-RELATED"/>
    <property type="match status" value="1"/>
</dbReference>
<comment type="similarity">
    <text evidence="2 9">Belongs to the cytochrome P450 family.</text>
</comment>
<dbReference type="GO" id="GO:0016705">
    <property type="term" value="F:oxidoreductase activity, acting on paired donors, with incorporation or reduction of molecular oxygen"/>
    <property type="evidence" value="ECO:0007669"/>
    <property type="project" value="InterPro"/>
</dbReference>
<evidence type="ECO:0000313" key="12">
    <source>
        <dbReference type="Proteomes" id="UP000002035"/>
    </source>
</evidence>
<dbReference type="VEuPathDB" id="FungiDB:MCYG_05795"/>
<dbReference type="eggNOG" id="KOG0158">
    <property type="taxonomic scope" value="Eukaryota"/>
</dbReference>
<dbReference type="OMA" id="PCTNGLP"/>
<name>C5FSX3_ARTOC</name>
<dbReference type="SUPFAM" id="SSF48264">
    <property type="entry name" value="Cytochrome P450"/>
    <property type="match status" value="1"/>
</dbReference>
<dbReference type="RefSeq" id="XP_002845926.1">
    <property type="nucleotide sequence ID" value="XM_002845880.1"/>
</dbReference>
<feature type="binding site" description="axial binding residue" evidence="8">
    <location>
        <position position="440"/>
    </location>
    <ligand>
        <name>heme</name>
        <dbReference type="ChEBI" id="CHEBI:30413"/>
    </ligand>
    <ligandPart>
        <name>Fe</name>
        <dbReference type="ChEBI" id="CHEBI:18248"/>
    </ligandPart>
</feature>
<evidence type="ECO:0000256" key="10">
    <source>
        <dbReference type="SAM" id="Phobius"/>
    </source>
</evidence>
<keyword evidence="10" id="KW-0812">Transmembrane</keyword>
<keyword evidence="4 8" id="KW-0479">Metal-binding</keyword>
<sequence>MALLTNSPAVEAVGVLLILYLLGKATYNLFFHPLRKFPGPKYLALSRIPVTWATLSGQRAQFRFNLHRKYGDVVRIANDELSFAHGQGWKEIYGTSANVRGTRAIRGVEEEGGARSVVTANGDDHTRQKRIITLAFSEKNLKENEATFVKYTDLLVQRMEESKGEPMDMSDWYNFVTFDIIGELLFGECLGLLTHSKYIPWVKSVSQFLKSFAFIVVLNEYLLFRLVWNLMPQTVLSNLRRTFLTYTSEKLERYLNRKETEKGSKGIIGDLLDGGSHHGITMRELHSNAPILVFGGSETAATQLRCLTFLLFKNPPRMEKLVKEIRTKFSSSDQITYDALLGLKYLTACSEESLRMYTPCTNGLPRVVEEGGAMICGEMVPPGTIVSVAAFSLFRSPNYFHLPDSFVPERWLPDAKGLDSRFTKDDKNACQPFHYGAHNCPGKKMGYYEVRLVCAKVLWHFDLELVPKDGGALDNWDHIENYQTYTKLPLWVKATPLAEGIANKPL</sequence>
<dbReference type="Gene3D" id="1.10.630.10">
    <property type="entry name" value="Cytochrome P450"/>
    <property type="match status" value="1"/>
</dbReference>
<dbReference type="InterPro" id="IPR002403">
    <property type="entry name" value="Cyt_P450_E_grp-IV"/>
</dbReference>
<keyword evidence="3 8" id="KW-0349">Heme</keyword>
<dbReference type="GO" id="GO:0004497">
    <property type="term" value="F:monooxygenase activity"/>
    <property type="evidence" value="ECO:0007669"/>
    <property type="project" value="UniProtKB-KW"/>
</dbReference>
<evidence type="ECO:0000256" key="9">
    <source>
        <dbReference type="RuleBase" id="RU000461"/>
    </source>
</evidence>
<organism evidence="11 12">
    <name type="scientific">Arthroderma otae (strain ATCC MYA-4605 / CBS 113480)</name>
    <name type="common">Microsporum canis</name>
    <dbReference type="NCBI Taxonomy" id="554155"/>
    <lineage>
        <taxon>Eukaryota</taxon>
        <taxon>Fungi</taxon>
        <taxon>Dikarya</taxon>
        <taxon>Ascomycota</taxon>
        <taxon>Pezizomycotina</taxon>
        <taxon>Eurotiomycetes</taxon>
        <taxon>Eurotiomycetidae</taxon>
        <taxon>Onygenales</taxon>
        <taxon>Arthrodermataceae</taxon>
        <taxon>Microsporum</taxon>
    </lineage>
</organism>
<keyword evidence="10" id="KW-1133">Transmembrane helix</keyword>
<evidence type="ECO:0000256" key="8">
    <source>
        <dbReference type="PIRSR" id="PIRSR602403-1"/>
    </source>
</evidence>
<dbReference type="InterPro" id="IPR050121">
    <property type="entry name" value="Cytochrome_P450_monoxygenase"/>
</dbReference>
<keyword evidence="5 9" id="KW-0560">Oxidoreductase</keyword>
<keyword evidence="6 8" id="KW-0408">Iron</keyword>
<dbReference type="GO" id="GO:0020037">
    <property type="term" value="F:heme binding"/>
    <property type="evidence" value="ECO:0007669"/>
    <property type="project" value="InterPro"/>
</dbReference>
<dbReference type="HOGENOM" id="CLU_001570_14_11_1"/>
<dbReference type="InterPro" id="IPR017972">
    <property type="entry name" value="Cyt_P450_CS"/>
</dbReference>
<dbReference type="PROSITE" id="PS00086">
    <property type="entry name" value="CYTOCHROME_P450"/>
    <property type="match status" value="1"/>
</dbReference>
<dbReference type="InterPro" id="IPR001128">
    <property type="entry name" value="Cyt_P450"/>
</dbReference>
<dbReference type="STRING" id="554155.C5FSX3"/>
<dbReference type="AlphaFoldDB" id="C5FSX3"/>
<comment type="cofactor">
    <cofactor evidence="1 8">
        <name>heme</name>
        <dbReference type="ChEBI" id="CHEBI:30413"/>
    </cofactor>
</comment>
<dbReference type="PRINTS" id="PR00465">
    <property type="entry name" value="EP450IV"/>
</dbReference>
<dbReference type="EMBL" id="DS995705">
    <property type="protein sequence ID" value="EEQ32976.1"/>
    <property type="molecule type" value="Genomic_DNA"/>
</dbReference>
<dbReference type="GO" id="GO:0005506">
    <property type="term" value="F:iron ion binding"/>
    <property type="evidence" value="ECO:0007669"/>
    <property type="project" value="InterPro"/>
</dbReference>
<accession>C5FSX3</accession>
<protein>
    <submittedName>
        <fullName evidence="11">Benzoate 4-monooxygenase cytochrome P450</fullName>
    </submittedName>
</protein>
<feature type="transmembrane region" description="Helical" evidence="10">
    <location>
        <begin position="12"/>
        <end position="31"/>
    </location>
</feature>
<evidence type="ECO:0000256" key="3">
    <source>
        <dbReference type="ARBA" id="ARBA00022617"/>
    </source>
</evidence>
<keyword evidence="7 9" id="KW-0503">Monooxygenase</keyword>
<evidence type="ECO:0000256" key="4">
    <source>
        <dbReference type="ARBA" id="ARBA00022723"/>
    </source>
</evidence>
<keyword evidence="10" id="KW-0472">Membrane</keyword>
<evidence type="ECO:0000256" key="2">
    <source>
        <dbReference type="ARBA" id="ARBA00010617"/>
    </source>
</evidence>
<evidence type="ECO:0000256" key="6">
    <source>
        <dbReference type="ARBA" id="ARBA00023004"/>
    </source>
</evidence>
<dbReference type="Pfam" id="PF00067">
    <property type="entry name" value="p450"/>
    <property type="match status" value="1"/>
</dbReference>
<evidence type="ECO:0000256" key="7">
    <source>
        <dbReference type="ARBA" id="ARBA00023033"/>
    </source>
</evidence>
<proteinExistence type="inferred from homology"/>
<dbReference type="CDD" id="cd11058">
    <property type="entry name" value="CYP60B-like"/>
    <property type="match status" value="1"/>
</dbReference>